<dbReference type="EMBL" id="JAKOAV010000020">
    <property type="protein sequence ID" value="MDF9408871.1"/>
    <property type="molecule type" value="Genomic_DNA"/>
</dbReference>
<organism evidence="1 2">
    <name type="scientific">Pelotomaculum isophthalicicum JI</name>
    <dbReference type="NCBI Taxonomy" id="947010"/>
    <lineage>
        <taxon>Bacteria</taxon>
        <taxon>Bacillati</taxon>
        <taxon>Bacillota</taxon>
        <taxon>Clostridia</taxon>
        <taxon>Eubacteriales</taxon>
        <taxon>Desulfotomaculaceae</taxon>
        <taxon>Pelotomaculum</taxon>
    </lineage>
</organism>
<reference evidence="1" key="1">
    <citation type="submission" date="2022-02" db="EMBL/GenBank/DDBJ databases">
        <authorList>
            <person name="Leng L."/>
        </authorList>
    </citation>
    <scope>NUCLEOTIDE SEQUENCE</scope>
    <source>
        <strain evidence="1">JI</strain>
    </source>
</reference>
<proteinExistence type="predicted"/>
<sequence length="77" mass="8809">MAGTDELIAHLSKILADLRKAIDDSVAIRSRSKADAKSVAQIWESFLSEFIGYIMKKRRETGQNLLDGISFRNIWRR</sequence>
<accession>A0A9X4H2G1</accession>
<keyword evidence="2" id="KW-1185">Reference proteome</keyword>
<dbReference type="AlphaFoldDB" id="A0A9X4H2G1"/>
<dbReference type="RefSeq" id="WP_277444279.1">
    <property type="nucleotide sequence ID" value="NZ_JAKOAV010000020.1"/>
</dbReference>
<evidence type="ECO:0000313" key="1">
    <source>
        <dbReference type="EMBL" id="MDF9408871.1"/>
    </source>
</evidence>
<gene>
    <name evidence="1" type="ORF">L7E55_10970</name>
</gene>
<protein>
    <submittedName>
        <fullName evidence="1">Uncharacterized protein</fullName>
    </submittedName>
</protein>
<name>A0A9X4H2G1_9FIRM</name>
<evidence type="ECO:0000313" key="2">
    <source>
        <dbReference type="Proteomes" id="UP001154312"/>
    </source>
</evidence>
<comment type="caution">
    <text evidence="1">The sequence shown here is derived from an EMBL/GenBank/DDBJ whole genome shotgun (WGS) entry which is preliminary data.</text>
</comment>
<dbReference type="Proteomes" id="UP001154312">
    <property type="component" value="Unassembled WGS sequence"/>
</dbReference>